<dbReference type="Gene3D" id="2.40.30.170">
    <property type="match status" value="1"/>
</dbReference>
<sequence length="365" mass="40324">MLKRFLLTFIVLLIIFGGLFGYKAYNDHEMKIAMMKRKYPPAYVSAALSKIGGWQPYIRTIGNVVSVNSVNVTTQVPGQVVGIYFGSGEFVKKNKILVKLDDSLQLALLQQYKSQLIANKFNYEQYKKAYKKHAVSKASYIQMLSALRQNEALIKQTEVTLQNMTIRAPFTGVVGIRDAGFVNLGQYINPGANIISLYSVNPMYVDFTMPQNDLSRLKVNQKIDISVDSYHGKIFTGIIKTISVNVNNVSRNITVRAEVSNPNMILRPGMFVTGSVLLPVIHNVITVPATAVTYNPYGDFVYVVTKKNGEYIANTDYVTVGDQRNGEAVISKGLKAGETVVTAGQVKLRNGAEVIISKNGQGNSE</sequence>
<comment type="caution">
    <text evidence="4">The sequence shown here is derived from an EMBL/GenBank/DDBJ whole genome shotgun (WGS) entry which is preliminary data.</text>
</comment>
<dbReference type="Gene3D" id="1.10.287.470">
    <property type="entry name" value="Helix hairpin bin"/>
    <property type="match status" value="1"/>
</dbReference>
<dbReference type="Proteomes" id="UP000320813">
    <property type="component" value="Unassembled WGS sequence"/>
</dbReference>
<dbReference type="SUPFAM" id="SSF111369">
    <property type="entry name" value="HlyD-like secretion proteins"/>
    <property type="match status" value="1"/>
</dbReference>
<evidence type="ECO:0000256" key="1">
    <source>
        <dbReference type="ARBA" id="ARBA00009477"/>
    </source>
</evidence>
<name>A0A519BBK6_9DELT</name>
<dbReference type="InterPro" id="IPR058792">
    <property type="entry name" value="Beta-barrel_RND_2"/>
</dbReference>
<feature type="domain" description="CusB-like beta-barrel" evidence="2">
    <location>
        <begin position="205"/>
        <end position="274"/>
    </location>
</feature>
<dbReference type="PANTHER" id="PTHR30469:SF11">
    <property type="entry name" value="BLL4320 PROTEIN"/>
    <property type="match status" value="1"/>
</dbReference>
<dbReference type="GO" id="GO:1990281">
    <property type="term" value="C:efflux pump complex"/>
    <property type="evidence" value="ECO:0007669"/>
    <property type="project" value="TreeGrafter"/>
</dbReference>
<feature type="domain" description="Multidrug resistance protein MdtA-like C-terminal permuted SH3" evidence="3">
    <location>
        <begin position="283"/>
        <end position="344"/>
    </location>
</feature>
<dbReference type="NCBIfam" id="TIGR01730">
    <property type="entry name" value="RND_mfp"/>
    <property type="match status" value="1"/>
</dbReference>
<dbReference type="GO" id="GO:0015562">
    <property type="term" value="F:efflux transmembrane transporter activity"/>
    <property type="evidence" value="ECO:0007669"/>
    <property type="project" value="TreeGrafter"/>
</dbReference>
<evidence type="ECO:0000313" key="5">
    <source>
        <dbReference type="Proteomes" id="UP000320813"/>
    </source>
</evidence>
<dbReference type="Gene3D" id="2.40.50.100">
    <property type="match status" value="1"/>
</dbReference>
<dbReference type="Pfam" id="PF25967">
    <property type="entry name" value="RND-MFP_C"/>
    <property type="match status" value="1"/>
</dbReference>
<dbReference type="InterPro" id="IPR006143">
    <property type="entry name" value="RND_pump_MFP"/>
</dbReference>
<dbReference type="Gene3D" id="2.40.420.20">
    <property type="match status" value="1"/>
</dbReference>
<dbReference type="FunFam" id="2.40.30.170:FF:000010">
    <property type="entry name" value="Efflux RND transporter periplasmic adaptor subunit"/>
    <property type="match status" value="1"/>
</dbReference>
<accession>A0A519BBK6</accession>
<evidence type="ECO:0000313" key="4">
    <source>
        <dbReference type="EMBL" id="RZD14662.1"/>
    </source>
</evidence>
<dbReference type="EMBL" id="SGBD01000002">
    <property type="protein sequence ID" value="RZD14662.1"/>
    <property type="molecule type" value="Genomic_DNA"/>
</dbReference>
<evidence type="ECO:0000259" key="2">
    <source>
        <dbReference type="Pfam" id="PF25954"/>
    </source>
</evidence>
<evidence type="ECO:0000259" key="3">
    <source>
        <dbReference type="Pfam" id="PF25967"/>
    </source>
</evidence>
<comment type="similarity">
    <text evidence="1">Belongs to the membrane fusion protein (MFP) (TC 8.A.1) family.</text>
</comment>
<dbReference type="AlphaFoldDB" id="A0A519BBK6"/>
<organism evidence="4 5">
    <name type="scientific">Candidatus Acidulodesulfobacterium ferriphilum</name>
    <dbReference type="NCBI Taxonomy" id="2597223"/>
    <lineage>
        <taxon>Bacteria</taxon>
        <taxon>Deltaproteobacteria</taxon>
        <taxon>Candidatus Acidulodesulfobacterales</taxon>
        <taxon>Candidatus Acidulodesulfobacterium</taxon>
    </lineage>
</organism>
<reference evidence="4 5" key="1">
    <citation type="submission" date="2019-01" db="EMBL/GenBank/DDBJ databases">
        <title>Insights into ecological role of a new deltaproteobacterial order Candidatus Sinidesulfobacterales (Sva0485) by metagenomics and metatranscriptomics.</title>
        <authorList>
            <person name="Tan S."/>
            <person name="Liu J."/>
            <person name="Fang Y."/>
            <person name="Hedlund B.P."/>
            <person name="Lian Z.H."/>
            <person name="Huang L.Y."/>
            <person name="Li J.T."/>
            <person name="Huang L.N."/>
            <person name="Li W.J."/>
            <person name="Jiang H.C."/>
            <person name="Dong H.L."/>
            <person name="Shu W.S."/>
        </authorList>
    </citation>
    <scope>NUCLEOTIDE SEQUENCE [LARGE SCALE GENOMIC DNA]</scope>
    <source>
        <strain evidence="4">AP3</strain>
    </source>
</reference>
<protein>
    <submittedName>
        <fullName evidence="4">Efflux RND transporter periplasmic adaptor subunit</fullName>
    </submittedName>
</protein>
<dbReference type="PANTHER" id="PTHR30469">
    <property type="entry name" value="MULTIDRUG RESISTANCE PROTEIN MDTA"/>
    <property type="match status" value="1"/>
</dbReference>
<proteinExistence type="inferred from homology"/>
<gene>
    <name evidence="4" type="ORF">EVJ47_05715</name>
</gene>
<dbReference type="Pfam" id="PF25954">
    <property type="entry name" value="Beta-barrel_RND_2"/>
    <property type="match status" value="1"/>
</dbReference>
<dbReference type="InterPro" id="IPR058627">
    <property type="entry name" value="MdtA-like_C"/>
</dbReference>